<reference evidence="1" key="2">
    <citation type="submission" date="2017-10" db="EMBL/GenBank/DDBJ databases">
        <title>Ladona fulva Genome sequencing and assembly.</title>
        <authorList>
            <person name="Murali S."/>
            <person name="Richards S."/>
            <person name="Bandaranaike D."/>
            <person name="Bellair M."/>
            <person name="Blankenburg K."/>
            <person name="Chao H."/>
            <person name="Dinh H."/>
            <person name="Doddapaneni H."/>
            <person name="Dugan-Rocha S."/>
            <person name="Elkadiri S."/>
            <person name="Gnanaolivu R."/>
            <person name="Hernandez B."/>
            <person name="Skinner E."/>
            <person name="Javaid M."/>
            <person name="Lee S."/>
            <person name="Li M."/>
            <person name="Ming W."/>
            <person name="Munidasa M."/>
            <person name="Muniz J."/>
            <person name="Nguyen L."/>
            <person name="Hughes D."/>
            <person name="Osuji N."/>
            <person name="Pu L.-L."/>
            <person name="Puazo M."/>
            <person name="Qu C."/>
            <person name="Quiroz J."/>
            <person name="Raj R."/>
            <person name="Weissenberger G."/>
            <person name="Xin Y."/>
            <person name="Zou X."/>
            <person name="Han Y."/>
            <person name="Worley K."/>
            <person name="Muzny D."/>
            <person name="Gibbs R."/>
        </authorList>
    </citation>
    <scope>NUCLEOTIDE SEQUENCE</scope>
    <source>
        <strain evidence="1">Sampled in the wild</strain>
    </source>
</reference>
<name>A0A8K0P7E5_LADFU</name>
<gene>
    <name evidence="1" type="ORF">J437_LFUL010519</name>
</gene>
<dbReference type="Proteomes" id="UP000792457">
    <property type="component" value="Unassembled WGS sequence"/>
</dbReference>
<comment type="caution">
    <text evidence="1">The sequence shown here is derived from an EMBL/GenBank/DDBJ whole genome shotgun (WGS) entry which is preliminary data.</text>
</comment>
<reference evidence="1" key="1">
    <citation type="submission" date="2013-04" db="EMBL/GenBank/DDBJ databases">
        <authorList>
            <person name="Qu J."/>
            <person name="Murali S.C."/>
            <person name="Bandaranaike D."/>
            <person name="Bellair M."/>
            <person name="Blankenburg K."/>
            <person name="Chao H."/>
            <person name="Dinh H."/>
            <person name="Doddapaneni H."/>
            <person name="Downs B."/>
            <person name="Dugan-Rocha S."/>
            <person name="Elkadiri S."/>
            <person name="Gnanaolivu R.D."/>
            <person name="Hernandez B."/>
            <person name="Javaid M."/>
            <person name="Jayaseelan J.C."/>
            <person name="Lee S."/>
            <person name="Li M."/>
            <person name="Ming W."/>
            <person name="Munidasa M."/>
            <person name="Muniz J."/>
            <person name="Nguyen L."/>
            <person name="Ongeri F."/>
            <person name="Osuji N."/>
            <person name="Pu L.-L."/>
            <person name="Puazo M."/>
            <person name="Qu C."/>
            <person name="Quiroz J."/>
            <person name="Raj R."/>
            <person name="Weissenberger G."/>
            <person name="Xin Y."/>
            <person name="Zou X."/>
            <person name="Han Y."/>
            <person name="Richards S."/>
            <person name="Worley K."/>
            <person name="Muzny D."/>
            <person name="Gibbs R."/>
        </authorList>
    </citation>
    <scope>NUCLEOTIDE SEQUENCE</scope>
    <source>
        <strain evidence="1">Sampled in the wild</strain>
    </source>
</reference>
<sequence length="121" mass="13673">MRTLAPKLTFHTSTQQPQNAALRQVKCAENWLLNHPGRIIINYQIADFFGQAYKRTATMGMGIKGFELCGIFSVNRNVFSDDDFLSSSITDQPMPVHHRAHLSVTSLQLLPTSSFQHHMTL</sequence>
<proteinExistence type="predicted"/>
<dbReference type="EMBL" id="KZ309442">
    <property type="protein sequence ID" value="KAG8238805.1"/>
    <property type="molecule type" value="Genomic_DNA"/>
</dbReference>
<dbReference type="AlphaFoldDB" id="A0A8K0P7E5"/>
<accession>A0A8K0P7E5</accession>
<evidence type="ECO:0000313" key="1">
    <source>
        <dbReference type="EMBL" id="KAG8238805.1"/>
    </source>
</evidence>
<dbReference type="OrthoDB" id="8194222at2759"/>
<keyword evidence="2" id="KW-1185">Reference proteome</keyword>
<protein>
    <submittedName>
        <fullName evidence="1">Uncharacterized protein</fullName>
    </submittedName>
</protein>
<evidence type="ECO:0000313" key="2">
    <source>
        <dbReference type="Proteomes" id="UP000792457"/>
    </source>
</evidence>
<organism evidence="1 2">
    <name type="scientific">Ladona fulva</name>
    <name type="common">Scarce chaser dragonfly</name>
    <name type="synonym">Libellula fulva</name>
    <dbReference type="NCBI Taxonomy" id="123851"/>
    <lineage>
        <taxon>Eukaryota</taxon>
        <taxon>Metazoa</taxon>
        <taxon>Ecdysozoa</taxon>
        <taxon>Arthropoda</taxon>
        <taxon>Hexapoda</taxon>
        <taxon>Insecta</taxon>
        <taxon>Pterygota</taxon>
        <taxon>Palaeoptera</taxon>
        <taxon>Odonata</taxon>
        <taxon>Epiprocta</taxon>
        <taxon>Anisoptera</taxon>
        <taxon>Libelluloidea</taxon>
        <taxon>Libellulidae</taxon>
        <taxon>Ladona</taxon>
    </lineage>
</organism>